<reference evidence="1" key="1">
    <citation type="journal article" date="2015" name="Nature">
        <title>Complex archaea that bridge the gap between prokaryotes and eukaryotes.</title>
        <authorList>
            <person name="Spang A."/>
            <person name="Saw J.H."/>
            <person name="Jorgensen S.L."/>
            <person name="Zaremba-Niedzwiedzka K."/>
            <person name="Martijn J."/>
            <person name="Lind A.E."/>
            <person name="van Eijk R."/>
            <person name="Schleper C."/>
            <person name="Guy L."/>
            <person name="Ettema T.J."/>
        </authorList>
    </citation>
    <scope>NUCLEOTIDE SEQUENCE</scope>
</reference>
<sequence>MRNSDMKLLTLNRADMIAAVDMLDKIVHRKPITSSWIVRLFYNNAKLYLQLSSDATATAVITPSAGEWPLDDASFFIDRRVLFPFVRVGKSQKKDFELGNVKGQLLLKQGTRKAKYTTDIEPAGYPSEKRVKGNDIVFNDQCHKAVHAAMVAASKDDREPEIACVHVDELGVVRSTNNAMMFESDTGESFEKSFPIPIFAASLFSTAKALAVSNSAVILTFDSGQICSQISDDARQHFPIELFGKQFKSFNGVPVQIVMKVSHFHRLIVEHFDTYTSRLDKPSFLNITPVKVKGTRRAFDFSIYVRGGETKFLGRSIAAASSATAAKQTVSAKRLAHVATMFKVLCDGDSKLRLRFNEDSHLLIEAEKTKVCLVRALPGEPGVM</sequence>
<accession>A0A0F9IRL3</accession>
<gene>
    <name evidence="1" type="ORF">LCGC14_1845190</name>
</gene>
<organism evidence="1">
    <name type="scientific">marine sediment metagenome</name>
    <dbReference type="NCBI Taxonomy" id="412755"/>
    <lineage>
        <taxon>unclassified sequences</taxon>
        <taxon>metagenomes</taxon>
        <taxon>ecological metagenomes</taxon>
    </lineage>
</organism>
<comment type="caution">
    <text evidence="1">The sequence shown here is derived from an EMBL/GenBank/DDBJ whole genome shotgun (WGS) entry which is preliminary data.</text>
</comment>
<evidence type="ECO:0000313" key="1">
    <source>
        <dbReference type="EMBL" id="KKL96365.1"/>
    </source>
</evidence>
<name>A0A0F9IRL3_9ZZZZ</name>
<dbReference type="AlphaFoldDB" id="A0A0F9IRL3"/>
<protein>
    <recommendedName>
        <fullName evidence="2">DNA polymerase III beta sliding clamp central domain-containing protein</fullName>
    </recommendedName>
</protein>
<proteinExistence type="predicted"/>
<dbReference type="EMBL" id="LAZR01018450">
    <property type="protein sequence ID" value="KKL96365.1"/>
    <property type="molecule type" value="Genomic_DNA"/>
</dbReference>
<evidence type="ECO:0008006" key="2">
    <source>
        <dbReference type="Google" id="ProtNLM"/>
    </source>
</evidence>